<dbReference type="RefSeq" id="WP_200352161.1">
    <property type="nucleotide sequence ID" value="NZ_BAABHZ010000001.1"/>
</dbReference>
<keyword evidence="2" id="KW-1185">Reference proteome</keyword>
<gene>
    <name evidence="1" type="ORF">JIN84_16450</name>
</gene>
<evidence type="ECO:0000313" key="2">
    <source>
        <dbReference type="Proteomes" id="UP000600139"/>
    </source>
</evidence>
<protein>
    <submittedName>
        <fullName evidence="1">DUF3500 domain-containing protein</fullName>
    </submittedName>
</protein>
<sequence length="334" mass="36635">MKKLLSLAFLILPLHAQEPGPDKSADAAGKFLATLDAAQKAKAALPFATDERENFHFTPQNNRAGLPLKEMTDAQRDAAMALLDSALSEKGKLKVTQIMTLESILADIEKNPTYRDNGKYFVSIFGTPGDEKGWGWRYEGHHLTLNLTYLHGKAVSVTPSFMGSNPGQVRVEGKHKGLQVLAAEEDLARALVTTLIADGKSGVVFSEKPPGEIITAENRTASALEPVGIAAGDMTETQQAALKALFTQYSGRYRNEIAASDLERIKAAGLEKIRFGWAGGTKPGEAYYYRIQGPTFLMEAANVQNNANHLHATWRDFNNDFGRDLLKEHLERDH</sequence>
<dbReference type="Pfam" id="PF12006">
    <property type="entry name" value="DUF3500"/>
    <property type="match status" value="1"/>
</dbReference>
<dbReference type="AlphaFoldDB" id="A0A934R594"/>
<name>A0A934R594_9BACT</name>
<organism evidence="1 2">
    <name type="scientific">Luteolibacter yonseiensis</name>
    <dbReference type="NCBI Taxonomy" id="1144680"/>
    <lineage>
        <taxon>Bacteria</taxon>
        <taxon>Pseudomonadati</taxon>
        <taxon>Verrucomicrobiota</taxon>
        <taxon>Verrucomicrobiia</taxon>
        <taxon>Verrucomicrobiales</taxon>
        <taxon>Verrucomicrobiaceae</taxon>
        <taxon>Luteolibacter</taxon>
    </lineage>
</organism>
<dbReference type="EMBL" id="JAENIK010000012">
    <property type="protein sequence ID" value="MBK1817212.1"/>
    <property type="molecule type" value="Genomic_DNA"/>
</dbReference>
<dbReference type="PANTHER" id="PTHR37489:SF1">
    <property type="entry name" value="DUF3500 DOMAIN-CONTAINING PROTEIN"/>
    <property type="match status" value="1"/>
</dbReference>
<comment type="caution">
    <text evidence="1">The sequence shown here is derived from an EMBL/GenBank/DDBJ whole genome shotgun (WGS) entry which is preliminary data.</text>
</comment>
<dbReference type="Proteomes" id="UP000600139">
    <property type="component" value="Unassembled WGS sequence"/>
</dbReference>
<accession>A0A934R594</accession>
<reference evidence="1" key="1">
    <citation type="submission" date="2021-01" db="EMBL/GenBank/DDBJ databases">
        <title>Modified the classification status of verrucomicrobia.</title>
        <authorList>
            <person name="Feng X."/>
        </authorList>
    </citation>
    <scope>NUCLEOTIDE SEQUENCE</scope>
    <source>
        <strain evidence="1">JCM 18052</strain>
    </source>
</reference>
<evidence type="ECO:0000313" key="1">
    <source>
        <dbReference type="EMBL" id="MBK1817212.1"/>
    </source>
</evidence>
<proteinExistence type="predicted"/>
<dbReference type="InterPro" id="IPR021889">
    <property type="entry name" value="DUF3500"/>
</dbReference>
<dbReference type="PANTHER" id="PTHR37489">
    <property type="entry name" value="DUF3500 DOMAIN-CONTAINING PROTEIN"/>
    <property type="match status" value="1"/>
</dbReference>